<feature type="compositionally biased region" description="Low complexity" evidence="1">
    <location>
        <begin position="471"/>
        <end position="488"/>
    </location>
</feature>
<feature type="compositionally biased region" description="Basic and acidic residues" evidence="1">
    <location>
        <begin position="444"/>
        <end position="457"/>
    </location>
</feature>
<accession>A0AAN7YDV7</accession>
<dbReference type="Proteomes" id="UP001309876">
    <property type="component" value="Unassembled WGS sequence"/>
</dbReference>
<protein>
    <submittedName>
        <fullName evidence="2">Uncharacterized protein</fullName>
    </submittedName>
</protein>
<feature type="region of interest" description="Disordered" evidence="1">
    <location>
        <begin position="305"/>
        <end position="340"/>
    </location>
</feature>
<evidence type="ECO:0000313" key="2">
    <source>
        <dbReference type="EMBL" id="KAK5082179.1"/>
    </source>
</evidence>
<feature type="compositionally biased region" description="Pro residues" evidence="1">
    <location>
        <begin position="42"/>
        <end position="54"/>
    </location>
</feature>
<organism evidence="2 3">
    <name type="scientific">Lithohypha guttulata</name>
    <dbReference type="NCBI Taxonomy" id="1690604"/>
    <lineage>
        <taxon>Eukaryota</taxon>
        <taxon>Fungi</taxon>
        <taxon>Dikarya</taxon>
        <taxon>Ascomycota</taxon>
        <taxon>Pezizomycotina</taxon>
        <taxon>Eurotiomycetes</taxon>
        <taxon>Chaetothyriomycetidae</taxon>
        <taxon>Chaetothyriales</taxon>
        <taxon>Trichomeriaceae</taxon>
        <taxon>Lithohypha</taxon>
    </lineage>
</organism>
<feature type="compositionally biased region" description="Polar residues" evidence="1">
    <location>
        <begin position="168"/>
        <end position="177"/>
    </location>
</feature>
<feature type="compositionally biased region" description="Acidic residues" evidence="1">
    <location>
        <begin position="93"/>
        <end position="105"/>
    </location>
</feature>
<feature type="compositionally biased region" description="Polar residues" evidence="1">
    <location>
        <begin position="110"/>
        <end position="124"/>
    </location>
</feature>
<reference evidence="2 3" key="1">
    <citation type="submission" date="2023-08" db="EMBL/GenBank/DDBJ databases">
        <title>Black Yeasts Isolated from many extreme environments.</title>
        <authorList>
            <person name="Coleine C."/>
            <person name="Stajich J.E."/>
            <person name="Selbmann L."/>
        </authorList>
    </citation>
    <scope>NUCLEOTIDE SEQUENCE [LARGE SCALE GENOMIC DNA]</scope>
    <source>
        <strain evidence="2 3">CCFEE 5910</strain>
    </source>
</reference>
<dbReference type="AlphaFoldDB" id="A0AAN7YDV7"/>
<keyword evidence="3" id="KW-1185">Reference proteome</keyword>
<feature type="compositionally biased region" description="Polar residues" evidence="1">
    <location>
        <begin position="489"/>
        <end position="498"/>
    </location>
</feature>
<evidence type="ECO:0000256" key="1">
    <source>
        <dbReference type="SAM" id="MobiDB-lite"/>
    </source>
</evidence>
<evidence type="ECO:0000313" key="3">
    <source>
        <dbReference type="Proteomes" id="UP001309876"/>
    </source>
</evidence>
<name>A0AAN7YDV7_9EURO</name>
<feature type="compositionally biased region" description="Basic and acidic residues" evidence="1">
    <location>
        <begin position="8"/>
        <end position="21"/>
    </location>
</feature>
<sequence>MSLRRPHRDSWEQQERKRIDRSSSPATKQAASWVPIRRLTPSPLPSPLPSPSPSQQPQTQAQTQTQSIVLLSADNDVRPKTIHGYVAPYVADSPDEGDSDTDDYPEQLALTPTESRQDSVSRGTSPDLAEPLPTVLSSDEHDQRDCSPSTEDQDYTLPRLVYQPPSLNPDSSSQVENNNIIPSIETDPLATLHSSWSSTTATPSLARHASPAATMTPIEQHEFDMLHSTDFPVQYLRPVPDFIVLMTQVAPVIGDPGSAYTPFGPKGPAKPIFVDTQTMWLRQAYPEDGRDSVLKEERVGTRNDRLRWARKPRSRNELSSGGRNSRSTARDSSYGSGGIPYADPASSVRASWKGRHWSVNPDAKTRHLSFEVLERKISHGELLKLNLNGDAYRDAILIGGGPQDIGHSLVIDRSGATEKSPSPDNNKHLSVQSQQPSLLPSDISRPRSTDTSRSRSRDRARHSSMTTTTLHASRMSSSARYSSHATTHNSLATTSENNNKYDDKGRRWRAQNLDNSFGTGRYGIGGMMLWRLVKVIAKVEDGGLGVHGFERQSQEQAAWYCVPDRAMGGWF</sequence>
<feature type="region of interest" description="Disordered" evidence="1">
    <location>
        <begin position="1"/>
        <end position="177"/>
    </location>
</feature>
<dbReference type="EMBL" id="JAVRRJ010000008">
    <property type="protein sequence ID" value="KAK5082179.1"/>
    <property type="molecule type" value="Genomic_DNA"/>
</dbReference>
<comment type="caution">
    <text evidence="2">The sequence shown here is derived from an EMBL/GenBank/DDBJ whole genome shotgun (WGS) entry which is preliminary data.</text>
</comment>
<gene>
    <name evidence="2" type="ORF">LTR05_007322</name>
</gene>
<feature type="compositionally biased region" description="Low complexity" evidence="1">
    <location>
        <begin position="429"/>
        <end position="443"/>
    </location>
</feature>
<feature type="compositionally biased region" description="Low complexity" evidence="1">
    <location>
        <begin position="55"/>
        <end position="67"/>
    </location>
</feature>
<feature type="compositionally biased region" description="Polar residues" evidence="1">
    <location>
        <begin position="317"/>
        <end position="334"/>
    </location>
</feature>
<feature type="region of interest" description="Disordered" evidence="1">
    <location>
        <begin position="414"/>
        <end position="503"/>
    </location>
</feature>
<proteinExistence type="predicted"/>